<dbReference type="NCBIfam" id="TIGR04183">
    <property type="entry name" value="Por_Secre_tail"/>
    <property type="match status" value="1"/>
</dbReference>
<sequence length="409" mass="43950">MKKLLLYLTFSCVLFAFNQVNAQDAITNMTAPATVTQGEIITVTVDYVADTDSKDLNVQIKPMSGTGSYGFTRETVSAGTGSANVSLTIDPNIPVADNAYKIICYMTTVGGGFDPTMPQIAQTDISAVAPVVYYIPVNNGDVENTTAMFQDASNEDKWSIEGMWFNENAVNVFDVTNSGLAPGEGRNSSQALKSVIHNATGGSADVSLSVGDIDISSHGPGTYTFTFYAKSLTAPTQRPFWIVCNTYDKDNADVTNATVTRIDNGGTVTFNGLEAGYLKQSVTVEISENSGGNDAMYLRLQVQHGKEDNTYWFDDFTLSGPEGTSTAINNKELELGVNVFPNPARTKTTISSETAISNVSLYSLSGEMIINESVKSNEYQLDLSSYPKGLYLLSVTNDNGTSTTKLVIN</sequence>
<dbReference type="OrthoDB" id="1030757at2"/>
<organism evidence="3 4">
    <name type="scientific">Marinilabilia rubra</name>
    <dbReference type="NCBI Taxonomy" id="2162893"/>
    <lineage>
        <taxon>Bacteria</taxon>
        <taxon>Pseudomonadati</taxon>
        <taxon>Bacteroidota</taxon>
        <taxon>Bacteroidia</taxon>
        <taxon>Marinilabiliales</taxon>
        <taxon>Marinilabiliaceae</taxon>
        <taxon>Marinilabilia</taxon>
    </lineage>
</organism>
<evidence type="ECO:0000313" key="4">
    <source>
        <dbReference type="Proteomes" id="UP000244956"/>
    </source>
</evidence>
<dbReference type="EMBL" id="QEWP01000007">
    <property type="protein sequence ID" value="PWD99480.1"/>
    <property type="molecule type" value="Genomic_DNA"/>
</dbReference>
<keyword evidence="1" id="KW-0732">Signal</keyword>
<feature type="signal peptide" evidence="1">
    <location>
        <begin position="1"/>
        <end position="22"/>
    </location>
</feature>
<dbReference type="Proteomes" id="UP000244956">
    <property type="component" value="Unassembled WGS sequence"/>
</dbReference>
<gene>
    <name evidence="3" type="ORF">DDZ16_10770</name>
</gene>
<dbReference type="RefSeq" id="WP_109264471.1">
    <property type="nucleotide sequence ID" value="NZ_QEWP01000007.1"/>
</dbReference>
<keyword evidence="4" id="KW-1185">Reference proteome</keyword>
<dbReference type="AlphaFoldDB" id="A0A2U2B8T6"/>
<reference evidence="3 4" key="1">
    <citation type="submission" date="2018-05" db="EMBL/GenBank/DDBJ databases">
        <title>Marinilabilia rubrum sp. nov., isolated from saltern sediment.</title>
        <authorList>
            <person name="Zhang R."/>
        </authorList>
    </citation>
    <scope>NUCLEOTIDE SEQUENCE [LARGE SCALE GENOMIC DNA]</scope>
    <source>
        <strain evidence="3 4">WTE16</strain>
    </source>
</reference>
<dbReference type="Gene3D" id="2.60.120.260">
    <property type="entry name" value="Galactose-binding domain-like"/>
    <property type="match status" value="1"/>
</dbReference>
<evidence type="ECO:0000259" key="2">
    <source>
        <dbReference type="Pfam" id="PF18962"/>
    </source>
</evidence>
<protein>
    <recommendedName>
        <fullName evidence="2">Secretion system C-terminal sorting domain-containing protein</fullName>
    </recommendedName>
</protein>
<dbReference type="Pfam" id="PF18962">
    <property type="entry name" value="Por_Secre_tail"/>
    <property type="match status" value="1"/>
</dbReference>
<feature type="chain" id="PRO_5015769435" description="Secretion system C-terminal sorting domain-containing protein" evidence="1">
    <location>
        <begin position="23"/>
        <end position="409"/>
    </location>
</feature>
<evidence type="ECO:0000256" key="1">
    <source>
        <dbReference type="SAM" id="SignalP"/>
    </source>
</evidence>
<proteinExistence type="predicted"/>
<evidence type="ECO:0000313" key="3">
    <source>
        <dbReference type="EMBL" id="PWD99480.1"/>
    </source>
</evidence>
<feature type="domain" description="Secretion system C-terminal sorting" evidence="2">
    <location>
        <begin position="339"/>
        <end position="408"/>
    </location>
</feature>
<name>A0A2U2B8T6_9BACT</name>
<accession>A0A2U2B8T6</accession>
<comment type="caution">
    <text evidence="3">The sequence shown here is derived from an EMBL/GenBank/DDBJ whole genome shotgun (WGS) entry which is preliminary data.</text>
</comment>
<dbReference type="InterPro" id="IPR026444">
    <property type="entry name" value="Secre_tail"/>
</dbReference>